<reference evidence="8 9" key="1">
    <citation type="submission" date="2017-01" db="EMBL/GenBank/DDBJ databases">
        <authorList>
            <person name="Varghese N."/>
            <person name="Submissions S."/>
        </authorList>
    </citation>
    <scope>NUCLEOTIDE SEQUENCE [LARGE SCALE GENOMIC DNA]</scope>
    <source>
        <strain evidence="8 9">ATCC 35905</strain>
    </source>
</reference>
<dbReference type="GO" id="GO:0005886">
    <property type="term" value="C:plasma membrane"/>
    <property type="evidence" value="ECO:0007669"/>
    <property type="project" value="UniProtKB-SubCell"/>
</dbReference>
<comment type="caution">
    <text evidence="8">The sequence shown here is derived from an EMBL/GenBank/DDBJ whole genome shotgun (WGS) entry which is preliminary data.</text>
</comment>
<gene>
    <name evidence="8" type="ORF">SAMN05421828_104136</name>
</gene>
<keyword evidence="4 7" id="KW-0812">Transmembrane</keyword>
<keyword evidence="9" id="KW-1185">Reference proteome</keyword>
<dbReference type="Pfam" id="PF13440">
    <property type="entry name" value="Polysacc_synt_3"/>
    <property type="match status" value="1"/>
</dbReference>
<evidence type="ECO:0000313" key="9">
    <source>
        <dbReference type="Proteomes" id="UP000186308"/>
    </source>
</evidence>
<dbReference type="EMBL" id="FTNE01000004">
    <property type="protein sequence ID" value="SIQ40701.1"/>
    <property type="molecule type" value="Genomic_DNA"/>
</dbReference>
<feature type="transmembrane region" description="Helical" evidence="7">
    <location>
        <begin position="230"/>
        <end position="249"/>
    </location>
</feature>
<keyword evidence="6 7" id="KW-0472">Membrane</keyword>
<protein>
    <submittedName>
        <fullName evidence="8">Membrane protein involved in the export of O-antigen and teichoic acid</fullName>
    </submittedName>
</protein>
<feature type="transmembrane region" description="Helical" evidence="7">
    <location>
        <begin position="462"/>
        <end position="488"/>
    </location>
</feature>
<comment type="similarity">
    <text evidence="2">Belongs to the polysaccharide synthase family.</text>
</comment>
<feature type="transmembrane region" description="Helical" evidence="7">
    <location>
        <begin position="393"/>
        <end position="416"/>
    </location>
</feature>
<feature type="transmembrane region" description="Helical" evidence="7">
    <location>
        <begin position="436"/>
        <end position="456"/>
    </location>
</feature>
<feature type="transmembrane region" description="Helical" evidence="7">
    <location>
        <begin position="168"/>
        <end position="185"/>
    </location>
</feature>
<dbReference type="Proteomes" id="UP000186308">
    <property type="component" value="Unassembled WGS sequence"/>
</dbReference>
<feature type="transmembrane region" description="Helical" evidence="7">
    <location>
        <begin position="304"/>
        <end position="327"/>
    </location>
</feature>
<evidence type="ECO:0000256" key="7">
    <source>
        <dbReference type="SAM" id="Phobius"/>
    </source>
</evidence>
<dbReference type="RefSeq" id="WP_029310529.1">
    <property type="nucleotide sequence ID" value="NZ_FTNE01000004.1"/>
</dbReference>
<dbReference type="PANTHER" id="PTHR30250">
    <property type="entry name" value="PST FAMILY PREDICTED COLANIC ACID TRANSPORTER"/>
    <property type="match status" value="1"/>
</dbReference>
<keyword evidence="5 7" id="KW-1133">Transmembrane helix</keyword>
<evidence type="ECO:0000256" key="3">
    <source>
        <dbReference type="ARBA" id="ARBA00022475"/>
    </source>
</evidence>
<evidence type="ECO:0000256" key="2">
    <source>
        <dbReference type="ARBA" id="ARBA00007430"/>
    </source>
</evidence>
<organism evidence="8 9">
    <name type="scientific">Acidiphilium rubrum</name>
    <dbReference type="NCBI Taxonomy" id="526"/>
    <lineage>
        <taxon>Bacteria</taxon>
        <taxon>Pseudomonadati</taxon>
        <taxon>Pseudomonadota</taxon>
        <taxon>Alphaproteobacteria</taxon>
        <taxon>Acetobacterales</taxon>
        <taxon>Acidocellaceae</taxon>
        <taxon>Acidiphilium</taxon>
    </lineage>
</organism>
<evidence type="ECO:0000256" key="1">
    <source>
        <dbReference type="ARBA" id="ARBA00004651"/>
    </source>
</evidence>
<keyword evidence="3" id="KW-1003">Cell membrane</keyword>
<proteinExistence type="inferred from homology"/>
<dbReference type="InterPro" id="IPR050833">
    <property type="entry name" value="Poly_Biosynth_Transport"/>
</dbReference>
<evidence type="ECO:0000313" key="8">
    <source>
        <dbReference type="EMBL" id="SIQ40701.1"/>
    </source>
</evidence>
<evidence type="ECO:0000256" key="5">
    <source>
        <dbReference type="ARBA" id="ARBA00022989"/>
    </source>
</evidence>
<name>A0A8G2FCL3_ACIRU</name>
<dbReference type="PANTHER" id="PTHR30250:SF10">
    <property type="entry name" value="LIPOPOLYSACCHARIDE BIOSYNTHESIS PROTEIN WZXC"/>
    <property type="match status" value="1"/>
</dbReference>
<feature type="transmembrane region" description="Helical" evidence="7">
    <location>
        <begin position="107"/>
        <end position="127"/>
    </location>
</feature>
<accession>A0A8G2FCL3</accession>
<feature type="transmembrane region" description="Helical" evidence="7">
    <location>
        <begin position="339"/>
        <end position="368"/>
    </location>
</feature>
<evidence type="ECO:0000256" key="6">
    <source>
        <dbReference type="ARBA" id="ARBA00023136"/>
    </source>
</evidence>
<evidence type="ECO:0000256" key="4">
    <source>
        <dbReference type="ARBA" id="ARBA00022692"/>
    </source>
</evidence>
<dbReference type="AlphaFoldDB" id="A0A8G2FCL3"/>
<dbReference type="OrthoDB" id="7605542at2"/>
<sequence length="509" mass="54441">MADPIDLPADAGLKSLAREGSVLSRTARGAGWIVGWRFINRILGLMSTLILVRLLAPSAFGIVALSMNLMFSLAQLSEVGIQGAIIRNERPDRELYDTGFTINAIRGFATGIIIAAFAVPIAGFFHNPDMVDVLYVVAIGSCVSALENIGVVDFVRFIAFDKEFQYKLVPRIISVISGIVLAFWLRNYWALVFAILINQVATVAISYWIHPYRPQFTLSGWRRISGYSSMIWLLNLVGVVQSATSNIVIGRVSGTADVGIYGVGAEISGLPSSELIGPLCRAAFAGFSEARQAGDNGAVMMLRLLGLMALITVPAGFGLSLIAYPIIKLGFGAKWLGAVPILEIFGIATTVTIFGSIATTLFAVQAWLKASLKLDIGLTILRVGLLLALVPRYGLIGAAVAVSIVDVVAQAVYFMVMTQRLHVGIAAIFARVWRTLIGAGVMTAVLLTAHLGWGTWAGRNLILATHMAGAIALGVASYGLTVLSLWLISGRPDGAEADLLLSVRRLLKR</sequence>
<feature type="transmembrane region" description="Helical" evidence="7">
    <location>
        <begin position="191"/>
        <end position="209"/>
    </location>
</feature>
<feature type="transmembrane region" description="Helical" evidence="7">
    <location>
        <begin position="133"/>
        <end position="156"/>
    </location>
</feature>
<comment type="subcellular location">
    <subcellularLocation>
        <location evidence="1">Cell membrane</location>
        <topology evidence="1">Multi-pass membrane protein</topology>
    </subcellularLocation>
</comment>